<feature type="compositionally biased region" description="Pro residues" evidence="1">
    <location>
        <begin position="99"/>
        <end position="109"/>
    </location>
</feature>
<accession>A0A834NWJ1</accession>
<feature type="compositionally biased region" description="Low complexity" evidence="1">
    <location>
        <begin position="76"/>
        <end position="98"/>
    </location>
</feature>
<evidence type="ECO:0000256" key="1">
    <source>
        <dbReference type="SAM" id="MobiDB-lite"/>
    </source>
</evidence>
<protein>
    <submittedName>
        <fullName evidence="2">Uncharacterized protein</fullName>
    </submittedName>
</protein>
<feature type="region of interest" description="Disordered" evidence="1">
    <location>
        <begin position="33"/>
        <end position="109"/>
    </location>
</feature>
<keyword evidence="3" id="KW-1185">Reference proteome</keyword>
<organism evidence="2 3">
    <name type="scientific">Vespula pensylvanica</name>
    <name type="common">Western yellow jacket</name>
    <name type="synonym">Wasp</name>
    <dbReference type="NCBI Taxonomy" id="30213"/>
    <lineage>
        <taxon>Eukaryota</taxon>
        <taxon>Metazoa</taxon>
        <taxon>Ecdysozoa</taxon>
        <taxon>Arthropoda</taxon>
        <taxon>Hexapoda</taxon>
        <taxon>Insecta</taxon>
        <taxon>Pterygota</taxon>
        <taxon>Neoptera</taxon>
        <taxon>Endopterygota</taxon>
        <taxon>Hymenoptera</taxon>
        <taxon>Apocrita</taxon>
        <taxon>Aculeata</taxon>
        <taxon>Vespoidea</taxon>
        <taxon>Vespidae</taxon>
        <taxon>Vespinae</taxon>
        <taxon>Vespula</taxon>
    </lineage>
</organism>
<sequence>MKIKRETKCRETYNGSVNDLTQLGLVLGQTVTKSQTNQVEGRKNLQELGTSFDTTNDQSSRTESNSFKTLWEGRPPYHTIPYHTTPHHTIPYHTTPHHTTPPPTIVKDA</sequence>
<dbReference type="Proteomes" id="UP000600918">
    <property type="component" value="Unassembled WGS sequence"/>
</dbReference>
<name>A0A834NWJ1_VESPE</name>
<proteinExistence type="predicted"/>
<gene>
    <name evidence="2" type="ORF">H0235_010106</name>
</gene>
<evidence type="ECO:0000313" key="2">
    <source>
        <dbReference type="EMBL" id="KAF7419809.1"/>
    </source>
</evidence>
<dbReference type="AlphaFoldDB" id="A0A834NWJ1"/>
<feature type="compositionally biased region" description="Polar residues" evidence="1">
    <location>
        <begin position="47"/>
        <end position="68"/>
    </location>
</feature>
<evidence type="ECO:0000313" key="3">
    <source>
        <dbReference type="Proteomes" id="UP000600918"/>
    </source>
</evidence>
<reference evidence="2" key="1">
    <citation type="journal article" date="2020" name="G3 (Bethesda)">
        <title>High-Quality Assemblies for Three Invasive Social Wasps from the &lt;i&gt;Vespula&lt;/i&gt; Genus.</title>
        <authorList>
            <person name="Harrop T.W.R."/>
            <person name="Guhlin J."/>
            <person name="McLaughlin G.M."/>
            <person name="Permina E."/>
            <person name="Stockwell P."/>
            <person name="Gilligan J."/>
            <person name="Le Lec M.F."/>
            <person name="Gruber M.A.M."/>
            <person name="Quinn O."/>
            <person name="Lovegrove M."/>
            <person name="Duncan E.J."/>
            <person name="Remnant E.J."/>
            <person name="Van Eeckhoven J."/>
            <person name="Graham B."/>
            <person name="Knapp R.A."/>
            <person name="Langford K.W."/>
            <person name="Kronenberg Z."/>
            <person name="Press M.O."/>
            <person name="Eacker S.M."/>
            <person name="Wilson-Rankin E.E."/>
            <person name="Purcell J."/>
            <person name="Lester P.J."/>
            <person name="Dearden P.K."/>
        </authorList>
    </citation>
    <scope>NUCLEOTIDE SEQUENCE</scope>
    <source>
        <strain evidence="2">Volc-1</strain>
    </source>
</reference>
<comment type="caution">
    <text evidence="2">The sequence shown here is derived from an EMBL/GenBank/DDBJ whole genome shotgun (WGS) entry which is preliminary data.</text>
</comment>
<dbReference type="EMBL" id="JACSDY010000009">
    <property type="protein sequence ID" value="KAF7419809.1"/>
    <property type="molecule type" value="Genomic_DNA"/>
</dbReference>